<keyword evidence="2" id="KW-0677">Repeat</keyword>
<dbReference type="InterPro" id="IPR036236">
    <property type="entry name" value="Znf_C2H2_sf"/>
</dbReference>
<sequence length="426" mass="47707">MPAAQGRYIPERHDRPGARKKVPKVSRGRGSRAPKRSTRCTQVLLQRVTNLAIRLNNAAPCGTRIFDMKCCLSTRVYKLFNRIKIAKFIFSLKLLALVSNVLRSVNIWEKESFAEHIRKAELHDDAAARPDTNTRSAARGCWMSSSATCKISTCECCRELSVQKLTGTRAITICPAESKSVSSTSSLLTRAARSSKNLSLTDKVPTRRTRADTPCTARGICKGISFSLTRHVESLHNCITYSCDKCGKSYKQKFKLKTHIDSVHNGVTHPCDICEKIFTSKSYVKIHIEVMHKGVSPTCQMCQKTFTLKSNLRIHINEMHKNIRHSCDKCEKSFTHRVYLKNHIDVHNDVRHACDVAGDSGSPVADLDRKVVLGIVSGAANPCASGIPESHTKVSDYLMWIFYEMGNAVDRFPDYVHEGYPGVNYQ</sequence>
<evidence type="ECO:0000256" key="3">
    <source>
        <dbReference type="ARBA" id="ARBA00022771"/>
    </source>
</evidence>
<dbReference type="GO" id="GO:0004252">
    <property type="term" value="F:serine-type endopeptidase activity"/>
    <property type="evidence" value="ECO:0007669"/>
    <property type="project" value="InterPro"/>
</dbReference>
<dbReference type="Pfam" id="PF00089">
    <property type="entry name" value="Trypsin"/>
    <property type="match status" value="1"/>
</dbReference>
<dbReference type="GO" id="GO:0008270">
    <property type="term" value="F:zinc ion binding"/>
    <property type="evidence" value="ECO:0007669"/>
    <property type="project" value="UniProtKB-KW"/>
</dbReference>
<evidence type="ECO:0000313" key="9">
    <source>
        <dbReference type="Proteomes" id="UP000479190"/>
    </source>
</evidence>
<proteinExistence type="predicted"/>
<dbReference type="InterPro" id="IPR013087">
    <property type="entry name" value="Znf_C2H2_type"/>
</dbReference>
<evidence type="ECO:0000256" key="2">
    <source>
        <dbReference type="ARBA" id="ARBA00022737"/>
    </source>
</evidence>
<keyword evidence="9" id="KW-1185">Reference proteome</keyword>
<accession>A0A6H5ICG8</accession>
<gene>
    <name evidence="8" type="ORF">TBRA_LOCUS6230</name>
</gene>
<name>A0A6H5ICG8_9HYME</name>
<reference evidence="8 9" key="1">
    <citation type="submission" date="2020-02" db="EMBL/GenBank/DDBJ databases">
        <authorList>
            <person name="Ferguson B K."/>
        </authorList>
    </citation>
    <scope>NUCLEOTIDE SEQUENCE [LARGE SCALE GENOMIC DNA]</scope>
</reference>
<dbReference type="InterPro" id="IPR043504">
    <property type="entry name" value="Peptidase_S1_PA_chymotrypsin"/>
</dbReference>
<dbReference type="GO" id="GO:0000977">
    <property type="term" value="F:RNA polymerase II transcription regulatory region sequence-specific DNA binding"/>
    <property type="evidence" value="ECO:0007669"/>
    <property type="project" value="TreeGrafter"/>
</dbReference>
<feature type="domain" description="C2H2-type" evidence="7">
    <location>
        <begin position="241"/>
        <end position="269"/>
    </location>
</feature>
<feature type="domain" description="C2H2-type" evidence="7">
    <location>
        <begin position="269"/>
        <end position="297"/>
    </location>
</feature>
<dbReference type="GO" id="GO:0005634">
    <property type="term" value="C:nucleus"/>
    <property type="evidence" value="ECO:0007669"/>
    <property type="project" value="TreeGrafter"/>
</dbReference>
<dbReference type="PANTHER" id="PTHR24409:SF295">
    <property type="entry name" value="AZ2-RELATED"/>
    <property type="match status" value="1"/>
</dbReference>
<keyword evidence="4" id="KW-0862">Zinc</keyword>
<dbReference type="OrthoDB" id="3565419at2759"/>
<dbReference type="GO" id="GO:0000981">
    <property type="term" value="F:DNA-binding transcription factor activity, RNA polymerase II-specific"/>
    <property type="evidence" value="ECO:0007669"/>
    <property type="project" value="TreeGrafter"/>
</dbReference>
<keyword evidence="3 5" id="KW-0863">Zinc-finger</keyword>
<dbReference type="EMBL" id="CADCXV010000739">
    <property type="protein sequence ID" value="CAB0034332.1"/>
    <property type="molecule type" value="Genomic_DNA"/>
</dbReference>
<feature type="domain" description="C2H2-type" evidence="7">
    <location>
        <begin position="297"/>
        <end position="325"/>
    </location>
</feature>
<feature type="compositionally biased region" description="Basic residues" evidence="6">
    <location>
        <begin position="18"/>
        <end position="37"/>
    </location>
</feature>
<dbReference type="SUPFAM" id="SSF50494">
    <property type="entry name" value="Trypsin-like serine proteases"/>
    <property type="match status" value="1"/>
</dbReference>
<protein>
    <recommendedName>
        <fullName evidence="7">C2H2-type domain-containing protein</fullName>
    </recommendedName>
</protein>
<evidence type="ECO:0000256" key="4">
    <source>
        <dbReference type="ARBA" id="ARBA00022833"/>
    </source>
</evidence>
<dbReference type="InterPro" id="IPR001254">
    <property type="entry name" value="Trypsin_dom"/>
</dbReference>
<feature type="region of interest" description="Disordered" evidence="6">
    <location>
        <begin position="1"/>
        <end position="37"/>
    </location>
</feature>
<evidence type="ECO:0000256" key="1">
    <source>
        <dbReference type="ARBA" id="ARBA00022723"/>
    </source>
</evidence>
<dbReference type="SMART" id="SM00355">
    <property type="entry name" value="ZnF_C2H2"/>
    <property type="match status" value="4"/>
</dbReference>
<dbReference type="PROSITE" id="PS00028">
    <property type="entry name" value="ZINC_FINGER_C2H2_1"/>
    <property type="match status" value="4"/>
</dbReference>
<dbReference type="Gene3D" id="3.30.160.60">
    <property type="entry name" value="Classic Zinc Finger"/>
    <property type="match status" value="3"/>
</dbReference>
<evidence type="ECO:0000313" key="8">
    <source>
        <dbReference type="EMBL" id="CAB0034332.1"/>
    </source>
</evidence>
<dbReference type="Gene3D" id="2.40.10.10">
    <property type="entry name" value="Trypsin-like serine proteases"/>
    <property type="match status" value="1"/>
</dbReference>
<dbReference type="Proteomes" id="UP000479190">
    <property type="component" value="Unassembled WGS sequence"/>
</dbReference>
<dbReference type="SUPFAM" id="SSF57667">
    <property type="entry name" value="beta-beta-alpha zinc fingers"/>
    <property type="match status" value="2"/>
</dbReference>
<evidence type="ECO:0000256" key="5">
    <source>
        <dbReference type="PROSITE-ProRule" id="PRU00042"/>
    </source>
</evidence>
<dbReference type="PANTHER" id="PTHR24409">
    <property type="entry name" value="ZINC FINGER PROTEIN 142"/>
    <property type="match status" value="1"/>
</dbReference>
<organism evidence="8 9">
    <name type="scientific">Trichogramma brassicae</name>
    <dbReference type="NCBI Taxonomy" id="86971"/>
    <lineage>
        <taxon>Eukaryota</taxon>
        <taxon>Metazoa</taxon>
        <taxon>Ecdysozoa</taxon>
        <taxon>Arthropoda</taxon>
        <taxon>Hexapoda</taxon>
        <taxon>Insecta</taxon>
        <taxon>Pterygota</taxon>
        <taxon>Neoptera</taxon>
        <taxon>Endopterygota</taxon>
        <taxon>Hymenoptera</taxon>
        <taxon>Apocrita</taxon>
        <taxon>Proctotrupomorpha</taxon>
        <taxon>Chalcidoidea</taxon>
        <taxon>Trichogrammatidae</taxon>
        <taxon>Trichogramma</taxon>
    </lineage>
</organism>
<dbReference type="FunFam" id="3.30.160.60:FF:000100">
    <property type="entry name" value="Zinc finger 45-like"/>
    <property type="match status" value="1"/>
</dbReference>
<dbReference type="AlphaFoldDB" id="A0A6H5ICG8"/>
<feature type="domain" description="C2H2-type" evidence="7">
    <location>
        <begin position="325"/>
        <end position="352"/>
    </location>
</feature>
<dbReference type="PROSITE" id="PS50157">
    <property type="entry name" value="ZINC_FINGER_C2H2_2"/>
    <property type="match status" value="4"/>
</dbReference>
<evidence type="ECO:0000256" key="6">
    <source>
        <dbReference type="SAM" id="MobiDB-lite"/>
    </source>
</evidence>
<keyword evidence="1" id="KW-0479">Metal-binding</keyword>
<dbReference type="Pfam" id="PF00096">
    <property type="entry name" value="zf-C2H2"/>
    <property type="match status" value="2"/>
</dbReference>
<dbReference type="GO" id="GO:0006508">
    <property type="term" value="P:proteolysis"/>
    <property type="evidence" value="ECO:0007669"/>
    <property type="project" value="InterPro"/>
</dbReference>
<dbReference type="InterPro" id="IPR009003">
    <property type="entry name" value="Peptidase_S1_PA"/>
</dbReference>
<evidence type="ECO:0000259" key="7">
    <source>
        <dbReference type="PROSITE" id="PS50157"/>
    </source>
</evidence>